<feature type="region of interest" description="Disordered" evidence="4">
    <location>
        <begin position="183"/>
        <end position="202"/>
    </location>
</feature>
<dbReference type="SUPFAM" id="SSF111384">
    <property type="entry name" value="OmpH-like"/>
    <property type="match status" value="1"/>
</dbReference>
<dbReference type="PANTHER" id="PTHR35089">
    <property type="entry name" value="CHAPERONE PROTEIN SKP"/>
    <property type="match status" value="1"/>
</dbReference>
<dbReference type="PANTHER" id="PTHR35089:SF1">
    <property type="entry name" value="CHAPERONE PROTEIN SKP"/>
    <property type="match status" value="1"/>
</dbReference>
<dbReference type="EMBL" id="NVUK01000008">
    <property type="protein sequence ID" value="PCI78164.1"/>
    <property type="molecule type" value="Genomic_DNA"/>
</dbReference>
<protein>
    <recommendedName>
        <fullName evidence="8">OmpH family outer membrane protein</fullName>
    </recommendedName>
</protein>
<evidence type="ECO:0000256" key="2">
    <source>
        <dbReference type="ARBA" id="ARBA00022729"/>
    </source>
</evidence>
<dbReference type="GO" id="GO:0005829">
    <property type="term" value="C:cytosol"/>
    <property type="evidence" value="ECO:0007669"/>
    <property type="project" value="TreeGrafter"/>
</dbReference>
<comment type="caution">
    <text evidence="6">The sequence shown here is derived from an EMBL/GenBank/DDBJ whole genome shotgun (WGS) entry which is preliminary data.</text>
</comment>
<organism evidence="6 7">
    <name type="scientific">Aerophobetes bacterium</name>
    <dbReference type="NCBI Taxonomy" id="2030807"/>
    <lineage>
        <taxon>Bacteria</taxon>
        <taxon>Candidatus Aerophobota</taxon>
    </lineage>
</organism>
<dbReference type="GO" id="GO:0050821">
    <property type="term" value="P:protein stabilization"/>
    <property type="evidence" value="ECO:0007669"/>
    <property type="project" value="TreeGrafter"/>
</dbReference>
<feature type="compositionally biased region" description="Polar residues" evidence="4">
    <location>
        <begin position="184"/>
        <end position="202"/>
    </location>
</feature>
<evidence type="ECO:0000256" key="4">
    <source>
        <dbReference type="SAM" id="MobiDB-lite"/>
    </source>
</evidence>
<evidence type="ECO:0000313" key="6">
    <source>
        <dbReference type="EMBL" id="PCI78164.1"/>
    </source>
</evidence>
<evidence type="ECO:0000313" key="7">
    <source>
        <dbReference type="Proteomes" id="UP000218775"/>
    </source>
</evidence>
<dbReference type="Proteomes" id="UP000218775">
    <property type="component" value="Unassembled WGS sequence"/>
</dbReference>
<sequence length="202" mass="22692">MNWKKTLTVACTLVLCSAAAHADALKVGIVNFEKCITESKFGKKEQENFDAVKTQMNAVMGDLQSQIQTMADDFNNPELMDSLSHEAEEEMKGKYQSLNEEYQRAQNQFMQVMNQAQMQVLHSMGSRVAEASKKLAEDSKNLPESQQISLVVRDDICFYYNAPQDEVTNDVVAILDKQFDLDQKSNAAEKTSESTTVENTSK</sequence>
<name>A0A2A4X6N9_UNCAE</name>
<keyword evidence="2 5" id="KW-0732">Signal</keyword>
<comment type="similarity">
    <text evidence="1">Belongs to the Skp family.</text>
</comment>
<dbReference type="GO" id="GO:0051082">
    <property type="term" value="F:unfolded protein binding"/>
    <property type="evidence" value="ECO:0007669"/>
    <property type="project" value="InterPro"/>
</dbReference>
<dbReference type="InterPro" id="IPR005632">
    <property type="entry name" value="Chaperone_Skp"/>
</dbReference>
<dbReference type="InterPro" id="IPR024930">
    <property type="entry name" value="Skp_dom_sf"/>
</dbReference>
<feature type="chain" id="PRO_5013173065" description="OmpH family outer membrane protein" evidence="5">
    <location>
        <begin position="23"/>
        <end position="202"/>
    </location>
</feature>
<proteinExistence type="inferred from homology"/>
<accession>A0A2A4X6N9</accession>
<evidence type="ECO:0000256" key="3">
    <source>
        <dbReference type="SAM" id="Coils"/>
    </source>
</evidence>
<dbReference type="SMART" id="SM00935">
    <property type="entry name" value="OmpH"/>
    <property type="match status" value="1"/>
</dbReference>
<gene>
    <name evidence="6" type="ORF">COB21_01465</name>
</gene>
<reference evidence="7" key="1">
    <citation type="submission" date="2017-08" db="EMBL/GenBank/DDBJ databases">
        <title>A dynamic microbial community with high functional redundancy inhabits the cold, oxic subseafloor aquifer.</title>
        <authorList>
            <person name="Tully B.J."/>
            <person name="Wheat C.G."/>
            <person name="Glazer B.T."/>
            <person name="Huber J.A."/>
        </authorList>
    </citation>
    <scope>NUCLEOTIDE SEQUENCE [LARGE SCALE GENOMIC DNA]</scope>
</reference>
<dbReference type="Pfam" id="PF03938">
    <property type="entry name" value="OmpH"/>
    <property type="match status" value="1"/>
</dbReference>
<feature type="signal peptide" evidence="5">
    <location>
        <begin position="1"/>
        <end position="22"/>
    </location>
</feature>
<dbReference type="AlphaFoldDB" id="A0A2A4X6N9"/>
<feature type="coiled-coil region" evidence="3">
    <location>
        <begin position="88"/>
        <end position="115"/>
    </location>
</feature>
<evidence type="ECO:0008006" key="8">
    <source>
        <dbReference type="Google" id="ProtNLM"/>
    </source>
</evidence>
<evidence type="ECO:0000256" key="5">
    <source>
        <dbReference type="SAM" id="SignalP"/>
    </source>
</evidence>
<dbReference type="Gene3D" id="3.30.910.20">
    <property type="entry name" value="Skp domain"/>
    <property type="match status" value="1"/>
</dbReference>
<evidence type="ECO:0000256" key="1">
    <source>
        <dbReference type="ARBA" id="ARBA00009091"/>
    </source>
</evidence>
<keyword evidence="3" id="KW-0175">Coiled coil</keyword>